<evidence type="ECO:0000256" key="1">
    <source>
        <dbReference type="SAM" id="Phobius"/>
    </source>
</evidence>
<keyword evidence="1" id="KW-0472">Membrane</keyword>
<organism evidence="2 3">
    <name type="scientific">Desulfomarina profundi</name>
    <dbReference type="NCBI Taxonomy" id="2772557"/>
    <lineage>
        <taxon>Bacteria</taxon>
        <taxon>Pseudomonadati</taxon>
        <taxon>Thermodesulfobacteriota</taxon>
        <taxon>Desulfobulbia</taxon>
        <taxon>Desulfobulbales</taxon>
        <taxon>Desulfobulbaceae</taxon>
        <taxon>Desulfomarina</taxon>
    </lineage>
</organism>
<reference evidence="2" key="1">
    <citation type="submission" date="2020-09" db="EMBL/GenBank/DDBJ databases">
        <title>Desulfogranum mesoprofundum gen. nov., sp. nov., a novel mesophilic, sulfate-reducing chemolithoautotroph isolated from a deep-sea hydrothermal vent chimney in the Suiyo Seamount.</title>
        <authorList>
            <person name="Hashimoto Y."/>
            <person name="Nakagawa S."/>
        </authorList>
    </citation>
    <scope>NUCLEOTIDE SEQUENCE</scope>
    <source>
        <strain evidence="2">KT2</strain>
    </source>
</reference>
<keyword evidence="1" id="KW-0812">Transmembrane</keyword>
<feature type="transmembrane region" description="Helical" evidence="1">
    <location>
        <begin position="6"/>
        <end position="24"/>
    </location>
</feature>
<keyword evidence="1" id="KW-1133">Transmembrane helix</keyword>
<evidence type="ECO:0000313" key="3">
    <source>
        <dbReference type="Proteomes" id="UP000826725"/>
    </source>
</evidence>
<name>A0A8D5FIG0_9BACT</name>
<dbReference type="KEGG" id="dbk:DGMP_26560"/>
<proteinExistence type="predicted"/>
<dbReference type="EMBL" id="AP024086">
    <property type="protein sequence ID" value="BCL61963.1"/>
    <property type="molecule type" value="Genomic_DNA"/>
</dbReference>
<gene>
    <name evidence="2" type="ORF">DGMP_26560</name>
</gene>
<sequence>MFDWFNLLLITVILLVVGFIAIAVRRTMGDMKGAGLSGDDARRLAEEIRKRDIKCTRCGRQSSSLLGTGNKYKCDTCNYVFEGPAH</sequence>
<evidence type="ECO:0000313" key="2">
    <source>
        <dbReference type="EMBL" id="BCL61963.1"/>
    </source>
</evidence>
<protein>
    <submittedName>
        <fullName evidence="2">Uncharacterized protein</fullName>
    </submittedName>
</protein>
<dbReference type="Proteomes" id="UP000826725">
    <property type="component" value="Chromosome"/>
</dbReference>
<keyword evidence="3" id="KW-1185">Reference proteome</keyword>
<dbReference type="RefSeq" id="WP_228854368.1">
    <property type="nucleotide sequence ID" value="NZ_AP024086.1"/>
</dbReference>
<dbReference type="AlphaFoldDB" id="A0A8D5FIG0"/>
<accession>A0A8D5FIG0</accession>